<dbReference type="GO" id="GO:0004075">
    <property type="term" value="F:biotin carboxylase activity"/>
    <property type="evidence" value="ECO:0007669"/>
    <property type="project" value="UniProtKB-EC"/>
</dbReference>
<dbReference type="PROSITE" id="PS50979">
    <property type="entry name" value="BC"/>
    <property type="match status" value="1"/>
</dbReference>
<dbReference type="Pfam" id="PF02785">
    <property type="entry name" value="Biotin_carb_C"/>
    <property type="match status" value="1"/>
</dbReference>
<evidence type="ECO:0000313" key="9">
    <source>
        <dbReference type="EMBL" id="AWT27393.1"/>
    </source>
</evidence>
<dbReference type="InterPro" id="IPR005482">
    <property type="entry name" value="Biotin_COase_C"/>
</dbReference>
<dbReference type="Pfam" id="PF02786">
    <property type="entry name" value="CPSase_L_D2"/>
    <property type="match status" value="1"/>
</dbReference>
<dbReference type="PANTHER" id="PTHR18866:SF33">
    <property type="entry name" value="METHYLCROTONOYL-COA CARBOXYLASE SUBUNIT ALPHA, MITOCHONDRIAL-RELATED"/>
    <property type="match status" value="1"/>
</dbReference>
<feature type="domain" description="Biotin carboxylation" evidence="8">
    <location>
        <begin position="1"/>
        <end position="445"/>
    </location>
</feature>
<dbReference type="KEGG" id="cpre:Csp1_26500"/>
<dbReference type="NCBIfam" id="NF006367">
    <property type="entry name" value="PRK08591.1"/>
    <property type="match status" value="1"/>
</dbReference>
<evidence type="ECO:0000256" key="4">
    <source>
        <dbReference type="ARBA" id="ARBA00022840"/>
    </source>
</evidence>
<evidence type="ECO:0000256" key="3">
    <source>
        <dbReference type="ARBA" id="ARBA00022741"/>
    </source>
</evidence>
<dbReference type="PANTHER" id="PTHR18866">
    <property type="entry name" value="CARBOXYLASE:PYRUVATE/ACETYL-COA/PROPIONYL-COA CARBOXYLASE"/>
    <property type="match status" value="1"/>
</dbReference>
<reference evidence="10" key="1">
    <citation type="submission" date="2017-11" db="EMBL/GenBank/DDBJ databases">
        <title>Otitis media/interna in a cat caused by the recently described species Corynebacterium provencense.</title>
        <authorList>
            <person name="Kittl S."/>
            <person name="Brodard I."/>
            <person name="Rychener L."/>
            <person name="Jores J."/>
            <person name="Roosje P."/>
            <person name="Gobeli Brawand S."/>
        </authorList>
    </citation>
    <scope>NUCLEOTIDE SEQUENCE [LARGE SCALE GENOMIC DNA]</scope>
    <source>
        <strain evidence="10">17KM38</strain>
    </source>
</reference>
<dbReference type="InterPro" id="IPR005481">
    <property type="entry name" value="BC-like_N"/>
</dbReference>
<dbReference type="STRING" id="1737425.GCA_900049755_01676"/>
<keyword evidence="10" id="KW-1185">Reference proteome</keyword>
<dbReference type="PROSITE" id="PS50975">
    <property type="entry name" value="ATP_GRASP"/>
    <property type="match status" value="1"/>
</dbReference>
<dbReference type="Proteomes" id="UP000247696">
    <property type="component" value="Chromosome"/>
</dbReference>
<dbReference type="InterPro" id="IPR016185">
    <property type="entry name" value="PreATP-grasp_dom_sf"/>
</dbReference>
<dbReference type="InterPro" id="IPR011761">
    <property type="entry name" value="ATP-grasp"/>
</dbReference>
<evidence type="ECO:0000256" key="5">
    <source>
        <dbReference type="ARBA" id="ARBA00023267"/>
    </source>
</evidence>
<dbReference type="FunFam" id="3.40.50.20:FF:000010">
    <property type="entry name" value="Propionyl-CoA carboxylase subunit alpha"/>
    <property type="match status" value="1"/>
</dbReference>
<dbReference type="OrthoDB" id="9760256at2"/>
<evidence type="ECO:0000313" key="10">
    <source>
        <dbReference type="Proteomes" id="UP000247696"/>
    </source>
</evidence>
<organism evidence="9 10">
    <name type="scientific">Corynebacterium provencense</name>
    <dbReference type="NCBI Taxonomy" id="1737425"/>
    <lineage>
        <taxon>Bacteria</taxon>
        <taxon>Bacillati</taxon>
        <taxon>Actinomycetota</taxon>
        <taxon>Actinomycetes</taxon>
        <taxon>Mycobacteriales</taxon>
        <taxon>Corynebacteriaceae</taxon>
        <taxon>Corynebacterium</taxon>
    </lineage>
</organism>
<proteinExistence type="predicted"/>
<evidence type="ECO:0000256" key="2">
    <source>
        <dbReference type="ARBA" id="ARBA00022598"/>
    </source>
</evidence>
<evidence type="ECO:0000256" key="1">
    <source>
        <dbReference type="ARBA" id="ARBA00013263"/>
    </source>
</evidence>
<dbReference type="EMBL" id="CP024988">
    <property type="protein sequence ID" value="AWT27393.1"/>
    <property type="molecule type" value="Genomic_DNA"/>
</dbReference>
<keyword evidence="5" id="KW-0092">Biotin</keyword>
<dbReference type="RefSeq" id="WP_066587012.1">
    <property type="nucleotide sequence ID" value="NZ_CABKVS010000002.1"/>
</dbReference>
<protein>
    <recommendedName>
        <fullName evidence="1">biotin carboxylase</fullName>
        <ecNumber evidence="1">6.3.4.14</ecNumber>
    </recommendedName>
</protein>
<dbReference type="SUPFAM" id="SSF51246">
    <property type="entry name" value="Rudiment single hybrid motif"/>
    <property type="match status" value="1"/>
</dbReference>
<dbReference type="InterPro" id="IPR005479">
    <property type="entry name" value="CPAse_ATP-bd"/>
</dbReference>
<keyword evidence="4 6" id="KW-0067">ATP-binding</keyword>
<dbReference type="GO" id="GO:0005524">
    <property type="term" value="F:ATP binding"/>
    <property type="evidence" value="ECO:0007669"/>
    <property type="project" value="UniProtKB-UniRule"/>
</dbReference>
<name>A0A2Z3Z1B8_9CORY</name>
<dbReference type="SUPFAM" id="SSF52440">
    <property type="entry name" value="PreATP-grasp domain"/>
    <property type="match status" value="1"/>
</dbReference>
<evidence type="ECO:0000259" key="7">
    <source>
        <dbReference type="PROSITE" id="PS50975"/>
    </source>
</evidence>
<accession>A0A2Z3Z1B8</accession>
<dbReference type="Pfam" id="PF00289">
    <property type="entry name" value="Biotin_carb_N"/>
    <property type="match status" value="1"/>
</dbReference>
<dbReference type="SMART" id="SM00878">
    <property type="entry name" value="Biotin_carb_C"/>
    <property type="match status" value="1"/>
</dbReference>
<feature type="domain" description="ATP-grasp" evidence="7">
    <location>
        <begin position="119"/>
        <end position="316"/>
    </location>
</feature>
<dbReference type="PROSITE" id="PS00867">
    <property type="entry name" value="CPSASE_2"/>
    <property type="match status" value="1"/>
</dbReference>
<keyword evidence="3 6" id="KW-0547">Nucleotide-binding</keyword>
<sequence>MRKLLVANRGEIAARIIRSARDAGIRTVLTVSEPDRDSVAATMADETVVIGPAPVTGSYLNIDAVLDAVRSSGADAVHPGFGFLSENADFARAVLDAGVTWVGPSPETIELMGNKSAAREAAEAAGVPTLPGTRGALDPGADAETTAAGIGYPLVVKASAGGGGRGIRLVEKPGELLSTIELARAEARAAFGDPSVYLERFIENARHVEVQILADDTRVIHLGDRDCSMQRRHQKLLEEAPAPALPDHVRETIRSSSVELARNCGYRGAGTVEFLYDPVRQEASFIEMNTRIQVEHPVTEMITGVDIVAEQLRVADGLPLSVSQGDIVFDGHAFEARINAEDPANSFMPSPGTLTTVIWPTTGEVRVDTGFEEGSAVLPFYDSMIAKIIVHAATRDLALEALRTALDELHIEGVATTRPLLAALAATPELREVRHHSTFVEHSGELYTAHHGESLPGAHHQKGLS</sequence>
<dbReference type="InterPro" id="IPR050856">
    <property type="entry name" value="Biotin_carboxylase_complex"/>
</dbReference>
<evidence type="ECO:0000256" key="6">
    <source>
        <dbReference type="PROSITE-ProRule" id="PRU00409"/>
    </source>
</evidence>
<dbReference type="InterPro" id="IPR011764">
    <property type="entry name" value="Biotin_carboxylation_dom"/>
</dbReference>
<gene>
    <name evidence="9" type="primary">accC_3</name>
    <name evidence="9" type="ORF">Csp1_26500</name>
</gene>
<dbReference type="AlphaFoldDB" id="A0A2Z3Z1B8"/>
<keyword evidence="2 9" id="KW-0436">Ligase</keyword>
<dbReference type="SUPFAM" id="SSF56059">
    <property type="entry name" value="Glutathione synthetase ATP-binding domain-like"/>
    <property type="match status" value="1"/>
</dbReference>
<dbReference type="Gene3D" id="3.30.470.20">
    <property type="entry name" value="ATP-grasp fold, B domain"/>
    <property type="match status" value="1"/>
</dbReference>
<dbReference type="PROSITE" id="PS00866">
    <property type="entry name" value="CPSASE_1"/>
    <property type="match status" value="1"/>
</dbReference>
<dbReference type="EC" id="6.3.4.14" evidence="1"/>
<dbReference type="InterPro" id="IPR011054">
    <property type="entry name" value="Rudment_hybrid_motif"/>
</dbReference>
<evidence type="ECO:0000259" key="8">
    <source>
        <dbReference type="PROSITE" id="PS50979"/>
    </source>
</evidence>
<dbReference type="GO" id="GO:0046872">
    <property type="term" value="F:metal ion binding"/>
    <property type="evidence" value="ECO:0007669"/>
    <property type="project" value="InterPro"/>
</dbReference>